<dbReference type="EMBL" id="CP042806">
    <property type="protein sequence ID" value="QEE27093.1"/>
    <property type="molecule type" value="Genomic_DNA"/>
</dbReference>
<accession>A0A5B9E479</accession>
<dbReference type="OrthoDB" id="119753at2"/>
<name>A0A5B9E479_9BACT</name>
<dbReference type="AlphaFoldDB" id="A0A5B9E479"/>
<keyword evidence="2" id="KW-1185">Reference proteome</keyword>
<proteinExistence type="predicted"/>
<gene>
    <name evidence="1" type="ORF">FTW19_03140</name>
</gene>
<dbReference type="RefSeq" id="WP_147646287.1">
    <property type="nucleotide sequence ID" value="NZ_CP042806.1"/>
</dbReference>
<sequence>MTELANKAMHISLLATVVLFCSALTYGQRSGGPKQQGVYLSPSAFRELPAGVSADLKQRGCLIPQSGDNGKPNNVIRGEFARPGQMDLAVLCSVRGVSSILVYRKGENRAPASLATRADRNYLETDFQGRQIFVRAIQPVGQDFILEHYRAYGGPKPPAIDHQGIEDEFLEKASIVWYFERGRWLKLTGAD</sequence>
<dbReference type="KEGG" id="talb:FTW19_03140"/>
<organism evidence="1 2">
    <name type="scientific">Terriglobus albidus</name>
    <dbReference type="NCBI Taxonomy" id="1592106"/>
    <lineage>
        <taxon>Bacteria</taxon>
        <taxon>Pseudomonadati</taxon>
        <taxon>Acidobacteriota</taxon>
        <taxon>Terriglobia</taxon>
        <taxon>Terriglobales</taxon>
        <taxon>Acidobacteriaceae</taxon>
        <taxon>Terriglobus</taxon>
    </lineage>
</organism>
<dbReference type="Proteomes" id="UP000321820">
    <property type="component" value="Chromosome"/>
</dbReference>
<reference evidence="1 2" key="1">
    <citation type="submission" date="2019-08" db="EMBL/GenBank/DDBJ databases">
        <title>Complete genome sequence of Terriglobus albidus strain ORNL.</title>
        <authorList>
            <person name="Podar M."/>
        </authorList>
    </citation>
    <scope>NUCLEOTIDE SEQUENCE [LARGE SCALE GENOMIC DNA]</scope>
    <source>
        <strain evidence="1 2">ORNL</strain>
    </source>
</reference>
<evidence type="ECO:0000313" key="2">
    <source>
        <dbReference type="Proteomes" id="UP000321820"/>
    </source>
</evidence>
<evidence type="ECO:0000313" key="1">
    <source>
        <dbReference type="EMBL" id="QEE27093.1"/>
    </source>
</evidence>
<protein>
    <submittedName>
        <fullName evidence="1">Uncharacterized protein</fullName>
    </submittedName>
</protein>